<dbReference type="InterPro" id="IPR032854">
    <property type="entry name" value="ALKBH3"/>
</dbReference>
<dbReference type="SUPFAM" id="SSF51197">
    <property type="entry name" value="Clavaminate synthase-like"/>
    <property type="match status" value="1"/>
</dbReference>
<dbReference type="EMBL" id="BAABCW010000001">
    <property type="protein sequence ID" value="GAA4107463.1"/>
    <property type="molecule type" value="Genomic_DNA"/>
</dbReference>
<gene>
    <name evidence="2" type="ORF">GCM10022393_02770</name>
</gene>
<evidence type="ECO:0000313" key="2">
    <source>
        <dbReference type="EMBL" id="GAA4107463.1"/>
    </source>
</evidence>
<sequence>MKDAEVLYYPNFFKQSQADKLYQSLSENIQWQQDDIKVYGKLYPQPRLTALYADNSNTYSYSNLTMTPYKFTKELLHIKKEIEIVCPTKFTTCLLNLYRHGQDSNGWHADNEKELGENPIIASVSLGEERWFHFKHKKDKDHKQKILLQHGSLLIMGGTTQEHWLHQLPKSKKITKPRINLTFRVIH</sequence>
<keyword evidence="3" id="KW-1185">Reference proteome</keyword>
<proteinExistence type="predicted"/>
<dbReference type="GO" id="GO:0051213">
    <property type="term" value="F:dioxygenase activity"/>
    <property type="evidence" value="ECO:0007669"/>
    <property type="project" value="UniProtKB-KW"/>
</dbReference>
<evidence type="ECO:0000313" key="3">
    <source>
        <dbReference type="Proteomes" id="UP001500459"/>
    </source>
</evidence>
<keyword evidence="2" id="KW-0560">Oxidoreductase</keyword>
<dbReference type="Gene3D" id="2.60.120.590">
    <property type="entry name" value="Alpha-ketoglutarate-dependent dioxygenase AlkB-like"/>
    <property type="match status" value="1"/>
</dbReference>
<dbReference type="Proteomes" id="UP001500459">
    <property type="component" value="Unassembled WGS sequence"/>
</dbReference>
<feature type="domain" description="Fe2OG dioxygenase" evidence="1">
    <location>
        <begin position="89"/>
        <end position="187"/>
    </location>
</feature>
<dbReference type="PROSITE" id="PS51471">
    <property type="entry name" value="FE2OG_OXY"/>
    <property type="match status" value="1"/>
</dbReference>
<name>A0ABP7X8N5_9FLAO</name>
<dbReference type="InterPro" id="IPR027450">
    <property type="entry name" value="AlkB-like"/>
</dbReference>
<dbReference type="InterPro" id="IPR005123">
    <property type="entry name" value="Oxoglu/Fe-dep_dioxygenase_dom"/>
</dbReference>
<accession>A0ABP7X8N5</accession>
<comment type="caution">
    <text evidence="2">The sequence shown here is derived from an EMBL/GenBank/DDBJ whole genome shotgun (WGS) entry which is preliminary data.</text>
</comment>
<keyword evidence="2" id="KW-0223">Dioxygenase</keyword>
<evidence type="ECO:0000259" key="1">
    <source>
        <dbReference type="PROSITE" id="PS51471"/>
    </source>
</evidence>
<reference evidence="3" key="1">
    <citation type="journal article" date="2019" name="Int. J. Syst. Evol. Microbiol.">
        <title>The Global Catalogue of Microorganisms (GCM) 10K type strain sequencing project: providing services to taxonomists for standard genome sequencing and annotation.</title>
        <authorList>
            <consortium name="The Broad Institute Genomics Platform"/>
            <consortium name="The Broad Institute Genome Sequencing Center for Infectious Disease"/>
            <person name="Wu L."/>
            <person name="Ma J."/>
        </authorList>
    </citation>
    <scope>NUCLEOTIDE SEQUENCE [LARGE SCALE GENOMIC DNA]</scope>
    <source>
        <strain evidence="3">JCM 17106</strain>
    </source>
</reference>
<organism evidence="2 3">
    <name type="scientific">Aquimarina addita</name>
    <dbReference type="NCBI Taxonomy" id="870485"/>
    <lineage>
        <taxon>Bacteria</taxon>
        <taxon>Pseudomonadati</taxon>
        <taxon>Bacteroidota</taxon>
        <taxon>Flavobacteriia</taxon>
        <taxon>Flavobacteriales</taxon>
        <taxon>Flavobacteriaceae</taxon>
        <taxon>Aquimarina</taxon>
    </lineage>
</organism>
<dbReference type="Pfam" id="PF13532">
    <property type="entry name" value="2OG-FeII_Oxy_2"/>
    <property type="match status" value="1"/>
</dbReference>
<dbReference type="PANTHER" id="PTHR31212">
    <property type="entry name" value="ALPHA-KETOGLUTARATE-DEPENDENT DIOXYGENASE ALKB HOMOLOG 3"/>
    <property type="match status" value="1"/>
</dbReference>
<dbReference type="PANTHER" id="PTHR31212:SF4">
    <property type="entry name" value="ALPHA-KETOGLUTARATE-DEPENDENT DIOXYGENASE ALKB HOMOLOG 3"/>
    <property type="match status" value="1"/>
</dbReference>
<dbReference type="InterPro" id="IPR037151">
    <property type="entry name" value="AlkB-like_sf"/>
</dbReference>
<protein>
    <submittedName>
        <fullName evidence="2">Alpha-ketoglutarate-dependent dioxygenase AlkB</fullName>
    </submittedName>
</protein>